<reference evidence="4 5" key="1">
    <citation type="submission" date="2020-11" db="EMBL/GenBank/DDBJ databases">
        <title>Kaistella gelatinilytica sp. nov., a flavobacterium isolated from Antarctic Soil.</title>
        <authorList>
            <person name="Li J."/>
        </authorList>
    </citation>
    <scope>NUCLEOTIDE SEQUENCE [LARGE SCALE GENOMIC DNA]</scope>
    <source>
        <strain evidence="4 5">G5-32</strain>
    </source>
</reference>
<accession>A0ABS0F851</accession>
<dbReference type="SUPFAM" id="SSF53187">
    <property type="entry name" value="Zn-dependent exopeptidases"/>
    <property type="match status" value="1"/>
</dbReference>
<keyword evidence="5" id="KW-1185">Reference proteome</keyword>
<evidence type="ECO:0000313" key="4">
    <source>
        <dbReference type="EMBL" id="MBF8455878.1"/>
    </source>
</evidence>
<dbReference type="NCBIfam" id="TIGR04183">
    <property type="entry name" value="Por_Secre_tail"/>
    <property type="match status" value="1"/>
</dbReference>
<dbReference type="Pfam" id="PF04389">
    <property type="entry name" value="Peptidase_M28"/>
    <property type="match status" value="1"/>
</dbReference>
<feature type="domain" description="Secretion system C-terminal sorting" evidence="3">
    <location>
        <begin position="351"/>
        <end position="419"/>
    </location>
</feature>
<evidence type="ECO:0000256" key="1">
    <source>
        <dbReference type="ARBA" id="ARBA00022729"/>
    </source>
</evidence>
<dbReference type="Proteomes" id="UP000660070">
    <property type="component" value="Unassembled WGS sequence"/>
</dbReference>
<dbReference type="InterPro" id="IPR026444">
    <property type="entry name" value="Secre_tail"/>
</dbReference>
<dbReference type="PANTHER" id="PTHR12147">
    <property type="entry name" value="METALLOPEPTIDASE M28 FAMILY MEMBER"/>
    <property type="match status" value="1"/>
</dbReference>
<sequence length="420" mass="46185">MNKFLLISGVVLSSVLHGQAVSSYQDRVNLIKQDSIIKFNTELVNIGVKKSGSTQNANALAYLTKKYKDFGYTASQITNDTYKVFTTGDSKSIIVTKTGTTYPNEYVIICGHYDTFSTTGSNISVGANDNESGVSAILEIARILKDVPTEYSIKFINFSGEEQGLYGSKSYVSQVVNATNPKMKIRLVFNLDQVGGMANKVNNTVTCEADRFVDELGTVHTAGTKTTNDAASLAFTNSLVQYVGYYSSLTGALNYAYSSDYIPFENNGEIITGFYERPTSSATINTNYNNNNVVSNTYYHNNTDTIANLSYPYLFQITKSALGAMQHFSVASISGTLHSVDTTIDVNEFFIHPNPAKDFINLLLDSKVKNYGFEISDMSGQLISKTKNKERISVSSLKPGVYIGTLDFNNKKTSKKFIVR</sequence>
<name>A0ABS0F851_9FLAO</name>
<comment type="caution">
    <text evidence="4">The sequence shown here is derived from an EMBL/GenBank/DDBJ whole genome shotgun (WGS) entry which is preliminary data.</text>
</comment>
<dbReference type="EMBL" id="JADPVI010000001">
    <property type="protein sequence ID" value="MBF8455878.1"/>
    <property type="molecule type" value="Genomic_DNA"/>
</dbReference>
<dbReference type="InterPro" id="IPR007484">
    <property type="entry name" value="Peptidase_M28"/>
</dbReference>
<dbReference type="RefSeq" id="WP_196078439.1">
    <property type="nucleotide sequence ID" value="NZ_JADPVI010000001.1"/>
</dbReference>
<dbReference type="PANTHER" id="PTHR12147:SF26">
    <property type="entry name" value="PEPTIDASE M28 DOMAIN-CONTAINING PROTEIN"/>
    <property type="match status" value="1"/>
</dbReference>
<evidence type="ECO:0000259" key="2">
    <source>
        <dbReference type="Pfam" id="PF04389"/>
    </source>
</evidence>
<protein>
    <submittedName>
        <fullName evidence="4">M20/M25/M40 family metallo-hydrolase</fullName>
    </submittedName>
</protein>
<feature type="domain" description="Peptidase M28" evidence="2">
    <location>
        <begin position="93"/>
        <end position="320"/>
    </location>
</feature>
<keyword evidence="1" id="KW-0732">Signal</keyword>
<organism evidence="4 5">
    <name type="scientific">Kaistella gelatinilytica</name>
    <dbReference type="NCBI Taxonomy" id="2787636"/>
    <lineage>
        <taxon>Bacteria</taxon>
        <taxon>Pseudomonadati</taxon>
        <taxon>Bacteroidota</taxon>
        <taxon>Flavobacteriia</taxon>
        <taxon>Flavobacteriales</taxon>
        <taxon>Weeksellaceae</taxon>
        <taxon>Chryseobacterium group</taxon>
        <taxon>Kaistella</taxon>
    </lineage>
</organism>
<dbReference type="Gene3D" id="3.40.630.10">
    <property type="entry name" value="Zn peptidases"/>
    <property type="match status" value="1"/>
</dbReference>
<proteinExistence type="predicted"/>
<evidence type="ECO:0000313" key="5">
    <source>
        <dbReference type="Proteomes" id="UP000660070"/>
    </source>
</evidence>
<dbReference type="Pfam" id="PF18962">
    <property type="entry name" value="Por_Secre_tail"/>
    <property type="match status" value="1"/>
</dbReference>
<evidence type="ECO:0000259" key="3">
    <source>
        <dbReference type="Pfam" id="PF18962"/>
    </source>
</evidence>
<gene>
    <name evidence="4" type="ORF">IV494_01680</name>
</gene>
<dbReference type="InterPro" id="IPR045175">
    <property type="entry name" value="M28_fam"/>
</dbReference>